<dbReference type="InterPro" id="IPR002100">
    <property type="entry name" value="TF_MADSbox"/>
</dbReference>
<dbReference type="PANTHER" id="PTHR11945:SF776">
    <property type="entry name" value="AGAMOUS-LIKE 50-RELATED"/>
    <property type="match status" value="1"/>
</dbReference>
<dbReference type="AlphaFoldDB" id="A0ABD3B396"/>
<dbReference type="PROSITE" id="PS50066">
    <property type="entry name" value="MADS_BOX_2"/>
    <property type="match status" value="1"/>
</dbReference>
<evidence type="ECO:0000256" key="4">
    <source>
        <dbReference type="ARBA" id="ARBA00023163"/>
    </source>
</evidence>
<keyword evidence="3" id="KW-0238">DNA-binding</keyword>
<organism evidence="7 8">
    <name type="scientific">Cinchona calisaya</name>
    <dbReference type="NCBI Taxonomy" id="153742"/>
    <lineage>
        <taxon>Eukaryota</taxon>
        <taxon>Viridiplantae</taxon>
        <taxon>Streptophyta</taxon>
        <taxon>Embryophyta</taxon>
        <taxon>Tracheophyta</taxon>
        <taxon>Spermatophyta</taxon>
        <taxon>Magnoliopsida</taxon>
        <taxon>eudicotyledons</taxon>
        <taxon>Gunneridae</taxon>
        <taxon>Pentapetalae</taxon>
        <taxon>asterids</taxon>
        <taxon>lamiids</taxon>
        <taxon>Gentianales</taxon>
        <taxon>Rubiaceae</taxon>
        <taxon>Cinchonoideae</taxon>
        <taxon>Cinchoneae</taxon>
        <taxon>Cinchona</taxon>
    </lineage>
</organism>
<reference evidence="7 8" key="1">
    <citation type="submission" date="2024-11" db="EMBL/GenBank/DDBJ databases">
        <title>A near-complete genome assembly of Cinchona calisaya.</title>
        <authorList>
            <person name="Lian D.C."/>
            <person name="Zhao X.W."/>
            <person name="Wei L."/>
        </authorList>
    </citation>
    <scope>NUCLEOTIDE SEQUENCE [LARGE SCALE GENOMIC DNA]</scope>
    <source>
        <tissue evidence="7">Nenye</tissue>
    </source>
</reference>
<dbReference type="Gene3D" id="3.40.1810.10">
    <property type="entry name" value="Transcription factor, MADS-box"/>
    <property type="match status" value="1"/>
</dbReference>
<evidence type="ECO:0000313" key="8">
    <source>
        <dbReference type="Proteomes" id="UP001630127"/>
    </source>
</evidence>
<comment type="caution">
    <text evidence="7">The sequence shown here is derived from an EMBL/GenBank/DDBJ whole genome shotgun (WGS) entry which is preliminary data.</text>
</comment>
<dbReference type="FunFam" id="3.40.1810.10:FF:000006">
    <property type="entry name" value="Agamous-like MADS-box protein AGL62"/>
    <property type="match status" value="1"/>
</dbReference>
<dbReference type="Pfam" id="PF00319">
    <property type="entry name" value="SRF-TF"/>
    <property type="match status" value="1"/>
</dbReference>
<feature type="domain" description="MADS-box" evidence="6">
    <location>
        <begin position="8"/>
        <end position="68"/>
    </location>
</feature>
<evidence type="ECO:0000256" key="2">
    <source>
        <dbReference type="ARBA" id="ARBA00023015"/>
    </source>
</evidence>
<dbReference type="PANTHER" id="PTHR11945">
    <property type="entry name" value="MADS BOX PROTEIN"/>
    <property type="match status" value="1"/>
</dbReference>
<evidence type="ECO:0000313" key="7">
    <source>
        <dbReference type="EMBL" id="KAL3537931.1"/>
    </source>
</evidence>
<keyword evidence="8" id="KW-1185">Reference proteome</keyword>
<dbReference type="CDD" id="cd00265">
    <property type="entry name" value="MADS_MEF2_like"/>
    <property type="match status" value="1"/>
</dbReference>
<dbReference type="InterPro" id="IPR036879">
    <property type="entry name" value="TF_MADSbox_sf"/>
</dbReference>
<keyword evidence="4" id="KW-0804">Transcription</keyword>
<dbReference type="SMART" id="SM00432">
    <property type="entry name" value="MADS"/>
    <property type="match status" value="1"/>
</dbReference>
<evidence type="ECO:0000259" key="6">
    <source>
        <dbReference type="PROSITE" id="PS50066"/>
    </source>
</evidence>
<dbReference type="SUPFAM" id="SSF55455">
    <property type="entry name" value="SRF-like"/>
    <property type="match status" value="1"/>
</dbReference>
<dbReference type="GO" id="GO:0003677">
    <property type="term" value="F:DNA binding"/>
    <property type="evidence" value="ECO:0007669"/>
    <property type="project" value="UniProtKB-KW"/>
</dbReference>
<accession>A0ABD3B396</accession>
<dbReference type="Gene3D" id="6.10.140.920">
    <property type="match status" value="1"/>
</dbReference>
<evidence type="ECO:0000256" key="1">
    <source>
        <dbReference type="ARBA" id="ARBA00004123"/>
    </source>
</evidence>
<keyword evidence="5" id="KW-0539">Nucleus</keyword>
<dbReference type="GO" id="GO:0005634">
    <property type="term" value="C:nucleus"/>
    <property type="evidence" value="ECO:0007669"/>
    <property type="project" value="UniProtKB-SubCell"/>
</dbReference>
<dbReference type="Proteomes" id="UP001630127">
    <property type="component" value="Unassembled WGS sequence"/>
</dbReference>
<comment type="subcellular location">
    <subcellularLocation>
        <location evidence="1">Nucleus</location>
    </subcellularLocation>
</comment>
<dbReference type="PRINTS" id="PR00404">
    <property type="entry name" value="MADSDOMAIN"/>
</dbReference>
<proteinExistence type="predicted"/>
<gene>
    <name evidence="7" type="ORF">ACH5RR_001297</name>
</gene>
<dbReference type="InterPro" id="IPR033896">
    <property type="entry name" value="MEF2-like_N"/>
</dbReference>
<evidence type="ECO:0000256" key="5">
    <source>
        <dbReference type="ARBA" id="ARBA00023242"/>
    </source>
</evidence>
<keyword evidence="2" id="KW-0805">Transcription regulation</keyword>
<dbReference type="EMBL" id="JBJUIK010000001">
    <property type="protein sequence ID" value="KAL3537931.1"/>
    <property type="molecule type" value="Genomic_DNA"/>
</dbReference>
<protein>
    <recommendedName>
        <fullName evidence="6">MADS-box domain-containing protein</fullName>
    </recommendedName>
</protein>
<name>A0ABD3B396_9GENT</name>
<sequence>MVHEKKTRGRQKIDIVKIENEQNRQVTSCKRRAGLFKKASELCTLTGSEVALVVFSPGEKAYCFGSPSVNAIIDRFESRTPKSVDSSNLILESHRKINVQHFNNELTILQNQFEAEKKKGKTLNQRRKVGETRHWWEAPIEKLNLEQLEQFNLPLLELQKNVKSELRKIVFQHSNQKGNVGGLNPYGIDHFGIKAREIGPSVFYRSHFVVPGNMAFTPYVGPSRLNTCISSKDGNIVSKIESGPSSSVTFNPNASEFGTTTIHPLPPKEFNNGYDSVKQF</sequence>
<evidence type="ECO:0000256" key="3">
    <source>
        <dbReference type="ARBA" id="ARBA00023125"/>
    </source>
</evidence>